<evidence type="ECO:0000256" key="3">
    <source>
        <dbReference type="ARBA" id="ARBA00009587"/>
    </source>
</evidence>
<dbReference type="PANTHER" id="PTHR31650:SF1">
    <property type="entry name" value="WAX ESTER SYNTHASE_DIACYLGLYCEROL ACYLTRANSFERASE 4-RELATED"/>
    <property type="match status" value="1"/>
</dbReference>
<dbReference type="Pfam" id="PF03007">
    <property type="entry name" value="WS_DGAT_cat"/>
    <property type="match status" value="1"/>
</dbReference>
<organism evidence="13 14">
    <name type="scientific">Candidatus Promineifilum breve</name>
    <dbReference type="NCBI Taxonomy" id="1806508"/>
    <lineage>
        <taxon>Bacteria</taxon>
        <taxon>Bacillati</taxon>
        <taxon>Chloroflexota</taxon>
        <taxon>Ardenticatenia</taxon>
        <taxon>Candidatus Promineifilales</taxon>
        <taxon>Candidatus Promineifilaceae</taxon>
        <taxon>Candidatus Promineifilum</taxon>
    </lineage>
</organism>
<feature type="domain" description="O-acyltransferase WSD1-like N-terminal" evidence="11">
    <location>
        <begin position="8"/>
        <end position="284"/>
    </location>
</feature>
<dbReference type="UniPathway" id="UPA00282"/>
<dbReference type="EMBL" id="LN890655">
    <property type="protein sequence ID" value="CUS04486.2"/>
    <property type="molecule type" value="Genomic_DNA"/>
</dbReference>
<evidence type="ECO:0000259" key="12">
    <source>
        <dbReference type="Pfam" id="PF06974"/>
    </source>
</evidence>
<dbReference type="Gene3D" id="3.30.559.10">
    <property type="entry name" value="Chloramphenicol acetyltransferase-like domain"/>
    <property type="match status" value="1"/>
</dbReference>
<evidence type="ECO:0000256" key="2">
    <source>
        <dbReference type="ARBA" id="ARBA00005189"/>
    </source>
</evidence>
<dbReference type="InterPro" id="IPR009721">
    <property type="entry name" value="O-acyltransferase_WSD1_C"/>
</dbReference>
<name>A0A160T3B2_9CHLR</name>
<comment type="pathway">
    <text evidence="2">Lipid metabolism.</text>
</comment>
<dbReference type="GO" id="GO:0019432">
    <property type="term" value="P:triglyceride biosynthetic process"/>
    <property type="evidence" value="ECO:0007669"/>
    <property type="project" value="UniProtKB-UniPathway"/>
</dbReference>
<dbReference type="PANTHER" id="PTHR31650">
    <property type="entry name" value="O-ACYLTRANSFERASE (WSD1-LIKE) FAMILY PROTEIN"/>
    <property type="match status" value="1"/>
</dbReference>
<dbReference type="AlphaFoldDB" id="A0A160T3B2"/>
<evidence type="ECO:0000256" key="6">
    <source>
        <dbReference type="ARBA" id="ARBA00022679"/>
    </source>
</evidence>
<dbReference type="SUPFAM" id="SSF52777">
    <property type="entry name" value="CoA-dependent acyltransferases"/>
    <property type="match status" value="1"/>
</dbReference>
<reference evidence="13" key="1">
    <citation type="submission" date="2016-01" db="EMBL/GenBank/DDBJ databases">
        <authorList>
            <person name="Mcilroy J.S."/>
            <person name="Karst M S."/>
            <person name="Albertsen M."/>
        </authorList>
    </citation>
    <scope>NUCLEOTIDE SEQUENCE</scope>
    <source>
        <strain evidence="13">Cfx-K</strain>
    </source>
</reference>
<comment type="similarity">
    <text evidence="3">Belongs to the long-chain O-acyltransferase family.</text>
</comment>
<evidence type="ECO:0000256" key="8">
    <source>
        <dbReference type="ARBA" id="ARBA00023098"/>
    </source>
</evidence>
<dbReference type="InterPro" id="IPR004255">
    <property type="entry name" value="O-acyltransferase_WSD1_N"/>
</dbReference>
<dbReference type="RefSeq" id="WP_095043815.1">
    <property type="nucleotide sequence ID" value="NZ_LN890655.1"/>
</dbReference>
<dbReference type="NCBIfam" id="TIGR02946">
    <property type="entry name" value="acyl_WS_DGAT"/>
    <property type="match status" value="1"/>
</dbReference>
<dbReference type="GO" id="GO:0005886">
    <property type="term" value="C:plasma membrane"/>
    <property type="evidence" value="ECO:0007669"/>
    <property type="project" value="TreeGrafter"/>
</dbReference>
<gene>
    <name evidence="13" type="ORF">CFX0092_A2608</name>
</gene>
<evidence type="ECO:0000256" key="5">
    <source>
        <dbReference type="ARBA" id="ARBA00022516"/>
    </source>
</evidence>
<proteinExistence type="inferred from homology"/>
<dbReference type="InterPro" id="IPR014292">
    <property type="entry name" value="Acyl_transf_WS/DGAT"/>
</dbReference>
<dbReference type="KEGG" id="pbf:CFX0092_A2608"/>
<keyword evidence="6 13" id="KW-0808">Transferase</keyword>
<keyword evidence="9 13" id="KW-0012">Acyltransferase</keyword>
<evidence type="ECO:0000256" key="4">
    <source>
        <dbReference type="ARBA" id="ARBA00013244"/>
    </source>
</evidence>
<protein>
    <recommendedName>
        <fullName evidence="4">diacylglycerol O-acyltransferase</fullName>
        <ecNumber evidence="4">2.3.1.20</ecNumber>
    </recommendedName>
</protein>
<dbReference type="InterPro" id="IPR023213">
    <property type="entry name" value="CAT-like_dom_sf"/>
</dbReference>
<sequence length="470" mass="51073">MAATITPLANVDAAWLKMEDPTNLMMVTGVLMFPRPVDMDYFRALIESRLLQFDRFRQRVVRPSLPLAPHYWEFDPHFNVNAHLHRIGLPHPHDKSALQQLVSELMSTGLDFSKPLWHMHVVDGYGEGGAVIVRLHHALADGMALVGVLLALTDMNPGAPRPTPNGHLAAAEPDALAPPSPLRGSWEALQLRAAEMAGRGVGVGRRALIEGLETYLNNDRPRQLAEMTTDYAHAAGKLVLRAADNQTIFKGELGIAKRAVWSRPLPLSEVKAMRQALGVTVNDLMIAAVAGGLRRYLEGRGEEAVDFRAAVPVNLRGPHEMGGLGNKFGLVFLDLPVATVDMPRRLALVRYRMEALKNSHEAPVALDILGAIGFSAQMVQDAVVRMIGSKATAVMTNVPGPPIPLYLAGQPIERMMFWVPQSGRLGLGLSVLSYAGNIYLGIASDAGLVPDPDGILLGFYAEYDELLGMV</sequence>
<evidence type="ECO:0000313" key="14">
    <source>
        <dbReference type="Proteomes" id="UP000215027"/>
    </source>
</evidence>
<evidence type="ECO:0000256" key="7">
    <source>
        <dbReference type="ARBA" id="ARBA00022798"/>
    </source>
</evidence>
<dbReference type="OrthoDB" id="139187at2"/>
<keyword evidence="8" id="KW-0443">Lipid metabolism</keyword>
<dbReference type="InterPro" id="IPR045034">
    <property type="entry name" value="O-acyltransferase_WSD1-like"/>
</dbReference>
<dbReference type="GO" id="GO:0004144">
    <property type="term" value="F:diacylglycerol O-acyltransferase activity"/>
    <property type="evidence" value="ECO:0007669"/>
    <property type="project" value="UniProtKB-EC"/>
</dbReference>
<feature type="domain" description="O-acyltransferase WSD1 C-terminal" evidence="12">
    <location>
        <begin position="325"/>
        <end position="466"/>
    </location>
</feature>
<dbReference type="Pfam" id="PF06974">
    <property type="entry name" value="WS_DGAT_C"/>
    <property type="match status" value="1"/>
</dbReference>
<dbReference type="GO" id="GO:0006071">
    <property type="term" value="P:glycerol metabolic process"/>
    <property type="evidence" value="ECO:0007669"/>
    <property type="project" value="UniProtKB-KW"/>
</dbReference>
<keyword evidence="7" id="KW-0319">Glycerol metabolism</keyword>
<evidence type="ECO:0000256" key="9">
    <source>
        <dbReference type="ARBA" id="ARBA00023315"/>
    </source>
</evidence>
<comment type="catalytic activity">
    <reaction evidence="10">
        <text>an acyl-CoA + a 1,2-diacyl-sn-glycerol = a triacyl-sn-glycerol + CoA</text>
        <dbReference type="Rhea" id="RHEA:10868"/>
        <dbReference type="ChEBI" id="CHEBI:17815"/>
        <dbReference type="ChEBI" id="CHEBI:57287"/>
        <dbReference type="ChEBI" id="CHEBI:58342"/>
        <dbReference type="ChEBI" id="CHEBI:64615"/>
        <dbReference type="EC" id="2.3.1.20"/>
    </reaction>
</comment>
<accession>A0A160T3B2</accession>
<evidence type="ECO:0000256" key="10">
    <source>
        <dbReference type="ARBA" id="ARBA00048109"/>
    </source>
</evidence>
<evidence type="ECO:0000313" key="13">
    <source>
        <dbReference type="EMBL" id="CUS04486.2"/>
    </source>
</evidence>
<keyword evidence="5" id="KW-0444">Lipid biosynthesis</keyword>
<keyword evidence="14" id="KW-1185">Reference proteome</keyword>
<comment type="pathway">
    <text evidence="1">Glycerolipid metabolism; triacylglycerol biosynthesis.</text>
</comment>
<dbReference type="EC" id="2.3.1.20" evidence="4"/>
<dbReference type="Proteomes" id="UP000215027">
    <property type="component" value="Chromosome I"/>
</dbReference>
<evidence type="ECO:0000259" key="11">
    <source>
        <dbReference type="Pfam" id="PF03007"/>
    </source>
</evidence>
<evidence type="ECO:0000256" key="1">
    <source>
        <dbReference type="ARBA" id="ARBA00004771"/>
    </source>
</evidence>